<feature type="binding site" evidence="9">
    <location>
        <position position="117"/>
    </location>
    <ligand>
        <name>L-aspartate</name>
        <dbReference type="ChEBI" id="CHEBI:29991"/>
    </ligand>
</feature>
<evidence type="ECO:0000256" key="7">
    <source>
        <dbReference type="ARBA" id="ARBA00022741"/>
    </source>
</evidence>
<reference evidence="12 13" key="1">
    <citation type="journal article" date="2019" name="Nat. Microbiol.">
        <title>Wide diversity of methane and short-chain alkane metabolisms in uncultured archaea.</title>
        <authorList>
            <person name="Borrel G."/>
            <person name="Adam P.S."/>
            <person name="McKay L.J."/>
            <person name="Chen L.X."/>
            <person name="Sierra-Garcia I.N."/>
            <person name="Sieber C.M."/>
            <person name="Letourneur Q."/>
            <person name="Ghozlane A."/>
            <person name="Andersen G.L."/>
            <person name="Li W.J."/>
            <person name="Hallam S.J."/>
            <person name="Muyzer G."/>
            <person name="de Oliveira V.M."/>
            <person name="Inskeep W.P."/>
            <person name="Banfield J.F."/>
            <person name="Gribaldo S."/>
        </authorList>
    </citation>
    <scope>NUCLEOTIDE SEQUENCE [LARGE SCALE GENOMIC DNA]</scope>
    <source>
        <strain evidence="12">NM1b</strain>
    </source>
</reference>
<dbReference type="CDD" id="cd01999">
    <property type="entry name" value="ASS"/>
    <property type="match status" value="1"/>
</dbReference>
<feature type="binding site" evidence="9">
    <location>
        <position position="268"/>
    </location>
    <ligand>
        <name>L-citrulline</name>
        <dbReference type="ChEBI" id="CHEBI:57743"/>
    </ligand>
</feature>
<dbReference type="InterPro" id="IPR001518">
    <property type="entry name" value="Arginosuc_synth"/>
</dbReference>
<dbReference type="HAMAP" id="MF_00005">
    <property type="entry name" value="Arg_succ_synth_type1"/>
    <property type="match status" value="1"/>
</dbReference>
<evidence type="ECO:0000313" key="13">
    <source>
        <dbReference type="Proteomes" id="UP000320766"/>
    </source>
</evidence>
<dbReference type="SUPFAM" id="SSF52402">
    <property type="entry name" value="Adenine nucleotide alpha hydrolases-like"/>
    <property type="match status" value="1"/>
</dbReference>
<comment type="similarity">
    <text evidence="9">Belongs to the argininosuccinate synthase family. Type 1 subfamily.</text>
</comment>
<dbReference type="InterPro" id="IPR024074">
    <property type="entry name" value="AS_cat/multimer_dom_body"/>
</dbReference>
<accession>A0A520KU73</accession>
<feature type="binding site" evidence="9">
    <location>
        <begin position="7"/>
        <end position="15"/>
    </location>
    <ligand>
        <name>ATP</name>
        <dbReference type="ChEBI" id="CHEBI:30616"/>
    </ligand>
</feature>
<dbReference type="InterPro" id="IPR048268">
    <property type="entry name" value="Arginosuc_syn_C"/>
</dbReference>
<dbReference type="PROSITE" id="PS00565">
    <property type="entry name" value="ARGININOSUCCIN_SYN_2"/>
    <property type="match status" value="1"/>
</dbReference>
<dbReference type="Gene3D" id="3.40.50.620">
    <property type="entry name" value="HUPs"/>
    <property type="match status" value="1"/>
</dbReference>
<feature type="binding site" evidence="9">
    <location>
        <position position="115"/>
    </location>
    <ligand>
        <name>ATP</name>
        <dbReference type="ChEBI" id="CHEBI:30616"/>
    </ligand>
</feature>
<keyword evidence="9" id="KW-0963">Cytoplasm</keyword>
<protein>
    <recommendedName>
        <fullName evidence="3 9">Argininosuccinate synthase</fullName>
        <ecNumber evidence="3 9">6.3.4.5</ecNumber>
    </recommendedName>
    <alternativeName>
        <fullName evidence="9">Citrulline--aspartate ligase</fullName>
    </alternativeName>
</protein>
<dbReference type="GO" id="GO:0006526">
    <property type="term" value="P:L-arginine biosynthetic process"/>
    <property type="evidence" value="ECO:0007669"/>
    <property type="project" value="UniProtKB-UniRule"/>
</dbReference>
<dbReference type="FunFam" id="3.90.1260.10:FF:000007">
    <property type="entry name" value="Argininosuccinate synthase"/>
    <property type="match status" value="1"/>
</dbReference>
<dbReference type="NCBIfam" id="NF010392">
    <property type="entry name" value="PRK13820.1"/>
    <property type="match status" value="1"/>
</dbReference>
<dbReference type="FunFam" id="3.40.50.620:FF:000019">
    <property type="entry name" value="Argininosuccinate synthase"/>
    <property type="match status" value="1"/>
</dbReference>
<keyword evidence="8 9" id="KW-0067">ATP-binding</keyword>
<dbReference type="InterPro" id="IPR048267">
    <property type="entry name" value="Arginosuc_syn_N"/>
</dbReference>
<dbReference type="UniPathway" id="UPA00068">
    <property type="reaction ID" value="UER00113"/>
</dbReference>
<feature type="domain" description="Arginosuccinate synthase C-terminal" evidence="11">
    <location>
        <begin position="170"/>
        <end position="381"/>
    </location>
</feature>
<feature type="binding site" evidence="9">
    <location>
        <position position="171"/>
    </location>
    <ligand>
        <name>L-citrulline</name>
        <dbReference type="ChEBI" id="CHEBI:57743"/>
    </ligand>
</feature>
<evidence type="ECO:0000259" key="10">
    <source>
        <dbReference type="Pfam" id="PF00764"/>
    </source>
</evidence>
<dbReference type="Gene3D" id="3.90.1260.10">
    <property type="entry name" value="Argininosuccinate synthetase, chain A, domain 2"/>
    <property type="match status" value="1"/>
</dbReference>
<comment type="caution">
    <text evidence="9">Lacks conserved residue(s) required for the propagation of feature annotation.</text>
</comment>
<dbReference type="EC" id="6.3.4.5" evidence="3 9"/>
<feature type="binding site" evidence="9">
    <location>
        <position position="121"/>
    </location>
    <ligand>
        <name>L-aspartate</name>
        <dbReference type="ChEBI" id="CHEBI:29991"/>
    </ligand>
</feature>
<evidence type="ECO:0000256" key="9">
    <source>
        <dbReference type="HAMAP-Rule" id="MF_00005"/>
    </source>
</evidence>
<evidence type="ECO:0000256" key="1">
    <source>
        <dbReference type="ARBA" id="ARBA00004967"/>
    </source>
</evidence>
<dbReference type="GO" id="GO:0004055">
    <property type="term" value="F:argininosuccinate synthase activity"/>
    <property type="evidence" value="ECO:0007669"/>
    <property type="project" value="UniProtKB-UniRule"/>
</dbReference>
<comment type="subcellular location">
    <subcellularLocation>
        <location evidence="9">Cytoplasm</location>
    </subcellularLocation>
</comment>
<dbReference type="InterPro" id="IPR023434">
    <property type="entry name" value="Arginosuc_synth_type_1_subfam"/>
</dbReference>
<keyword evidence="5 9" id="KW-0436">Ligase</keyword>
<comment type="caution">
    <text evidence="12">The sequence shown here is derived from an EMBL/GenBank/DDBJ whole genome shotgun (WGS) entry which is preliminary data.</text>
</comment>
<dbReference type="GO" id="GO:0005737">
    <property type="term" value="C:cytoplasm"/>
    <property type="evidence" value="ECO:0007669"/>
    <property type="project" value="UniProtKB-SubCell"/>
</dbReference>
<evidence type="ECO:0000259" key="11">
    <source>
        <dbReference type="Pfam" id="PF20979"/>
    </source>
</evidence>
<dbReference type="Pfam" id="PF20979">
    <property type="entry name" value="Arginosuc_syn_C"/>
    <property type="match status" value="1"/>
</dbReference>
<dbReference type="AlphaFoldDB" id="A0A520KU73"/>
<dbReference type="SUPFAM" id="SSF69864">
    <property type="entry name" value="Argininosuccinate synthetase, C-terminal domain"/>
    <property type="match status" value="1"/>
</dbReference>
<keyword evidence="4 9" id="KW-0055">Arginine biosynthesis</keyword>
<dbReference type="PANTHER" id="PTHR11587">
    <property type="entry name" value="ARGININOSUCCINATE SYNTHASE"/>
    <property type="match status" value="1"/>
</dbReference>
<dbReference type="InterPro" id="IPR014729">
    <property type="entry name" value="Rossmann-like_a/b/a_fold"/>
</dbReference>
<comment type="pathway">
    <text evidence="1 9">Amino-acid biosynthesis; L-arginine biosynthesis; L-arginine from L-ornithine and carbamoyl phosphate: step 2/3.</text>
</comment>
<feature type="binding site" evidence="9">
    <location>
        <position position="256"/>
    </location>
    <ligand>
        <name>L-citrulline</name>
        <dbReference type="ChEBI" id="CHEBI:57743"/>
    </ligand>
</feature>
<dbReference type="GO" id="GO:0000053">
    <property type="term" value="P:argininosuccinate metabolic process"/>
    <property type="evidence" value="ECO:0007669"/>
    <property type="project" value="TreeGrafter"/>
</dbReference>
<gene>
    <name evidence="9" type="primary">argG</name>
    <name evidence="12" type="ORF">EF807_09050</name>
</gene>
<evidence type="ECO:0000313" key="12">
    <source>
        <dbReference type="EMBL" id="RZN65816.1"/>
    </source>
</evidence>
<keyword evidence="6 9" id="KW-0028">Amino-acid biosynthesis</keyword>
<feature type="binding site" evidence="9">
    <location>
        <position position="180"/>
    </location>
    <ligand>
        <name>L-citrulline</name>
        <dbReference type="ChEBI" id="CHEBI:57743"/>
    </ligand>
</feature>
<feature type="binding site" evidence="9">
    <location>
        <position position="125"/>
    </location>
    <ligand>
        <name>L-citrulline</name>
        <dbReference type="ChEBI" id="CHEBI:57743"/>
    </ligand>
</feature>
<dbReference type="NCBIfam" id="TIGR00032">
    <property type="entry name" value="argG"/>
    <property type="match status" value="1"/>
</dbReference>
<feature type="binding site" evidence="9">
    <location>
        <position position="121"/>
    </location>
    <ligand>
        <name>L-citrulline</name>
        <dbReference type="ChEBI" id="CHEBI:57743"/>
    </ligand>
</feature>
<dbReference type="Proteomes" id="UP000320766">
    <property type="component" value="Unassembled WGS sequence"/>
</dbReference>
<comment type="subunit">
    <text evidence="2 9">Homotetramer.</text>
</comment>
<dbReference type="Pfam" id="PF00764">
    <property type="entry name" value="Arginosuc_synth"/>
    <property type="match status" value="1"/>
</dbReference>
<evidence type="ECO:0000256" key="6">
    <source>
        <dbReference type="ARBA" id="ARBA00022605"/>
    </source>
</evidence>
<sequence length="392" mass="44652">MKKVVLAYSGGLDTSICISILKERYDFGEVIAVIVDVGQPKDDIKMARERAEMLADGSYVIDAREEFVEEYVFPLVKANGCYEGYVLGTAIARPLIAKKIVEIAEKEKAQALAHGCTGKGNDQLRFDFIFSLSGLDIIAPIRELNLTRAWEMEYAKEKGIEIEVTKEKPWSIDENLWSRSIEGGKLEDPWFVPPEDVYEWTKDPKDAPDSPEIIEISFEKGVPLGLNGEELAGLYMIEKLNRIGGEHGIGRTDLIEDRILGLKARENYEHPAATILLSAHKALEQLVLTREELSFKRMVEERWSDLAYKGLMYDPLFGDLNAFIDKTQERVYGEIKVKIFKGNLQIVGRRSPYSLYFEDIVSFDKKLHKEDFSKYHGYQTKLFNEMMGGKKI</sequence>
<dbReference type="EMBL" id="RXIL01000181">
    <property type="protein sequence ID" value="RZN65816.1"/>
    <property type="molecule type" value="Genomic_DNA"/>
</dbReference>
<feature type="binding site" evidence="9">
    <location>
        <position position="85"/>
    </location>
    <ligand>
        <name>L-citrulline</name>
        <dbReference type="ChEBI" id="CHEBI:57743"/>
    </ligand>
</feature>
<feature type="binding site" evidence="9">
    <location>
        <position position="122"/>
    </location>
    <ligand>
        <name>L-aspartate</name>
        <dbReference type="ChEBI" id="CHEBI:29991"/>
    </ligand>
</feature>
<dbReference type="GO" id="GO:0000050">
    <property type="term" value="P:urea cycle"/>
    <property type="evidence" value="ECO:0007669"/>
    <property type="project" value="TreeGrafter"/>
</dbReference>
<dbReference type="PANTHER" id="PTHR11587:SF2">
    <property type="entry name" value="ARGININOSUCCINATE SYNTHASE"/>
    <property type="match status" value="1"/>
</dbReference>
<name>A0A520KU73_9EURY</name>
<dbReference type="GO" id="GO:0005524">
    <property type="term" value="F:ATP binding"/>
    <property type="evidence" value="ECO:0007669"/>
    <property type="project" value="UniProtKB-UniRule"/>
</dbReference>
<evidence type="ECO:0000256" key="2">
    <source>
        <dbReference type="ARBA" id="ARBA00011881"/>
    </source>
</evidence>
<dbReference type="PROSITE" id="PS00564">
    <property type="entry name" value="ARGININOSUCCIN_SYN_1"/>
    <property type="match status" value="1"/>
</dbReference>
<feature type="domain" description="Arginosuccinate synthase-like N-terminal" evidence="10">
    <location>
        <begin position="3"/>
        <end position="161"/>
    </location>
</feature>
<proteinExistence type="inferred from homology"/>
<dbReference type="NCBIfam" id="NF001770">
    <property type="entry name" value="PRK00509.1"/>
    <property type="match status" value="1"/>
</dbReference>
<evidence type="ECO:0000256" key="8">
    <source>
        <dbReference type="ARBA" id="ARBA00022840"/>
    </source>
</evidence>
<comment type="catalytic activity">
    <reaction evidence="9">
        <text>L-citrulline + L-aspartate + ATP = 2-(N(omega)-L-arginino)succinate + AMP + diphosphate + H(+)</text>
        <dbReference type="Rhea" id="RHEA:10932"/>
        <dbReference type="ChEBI" id="CHEBI:15378"/>
        <dbReference type="ChEBI" id="CHEBI:29991"/>
        <dbReference type="ChEBI" id="CHEBI:30616"/>
        <dbReference type="ChEBI" id="CHEBI:33019"/>
        <dbReference type="ChEBI" id="CHEBI:57472"/>
        <dbReference type="ChEBI" id="CHEBI:57743"/>
        <dbReference type="ChEBI" id="CHEBI:456215"/>
        <dbReference type="EC" id="6.3.4.5"/>
    </reaction>
</comment>
<evidence type="ECO:0000256" key="5">
    <source>
        <dbReference type="ARBA" id="ARBA00022598"/>
    </source>
</evidence>
<organism evidence="12 13">
    <name type="scientific">Candidatus Methanolliviera hydrocarbonicum</name>
    <dbReference type="NCBI Taxonomy" id="2491085"/>
    <lineage>
        <taxon>Archaea</taxon>
        <taxon>Methanobacteriati</taxon>
        <taxon>Methanobacteriota</taxon>
        <taxon>Candidatus Methanoliparia</taxon>
        <taxon>Candidatus Methanoliparales</taxon>
        <taxon>Candidatus Methanollivieraceae</taxon>
        <taxon>Candidatus Methanolliviera</taxon>
    </lineage>
</organism>
<keyword evidence="7 9" id="KW-0547">Nucleotide-binding</keyword>
<evidence type="ECO:0000256" key="3">
    <source>
        <dbReference type="ARBA" id="ARBA00012286"/>
    </source>
</evidence>
<evidence type="ECO:0000256" key="4">
    <source>
        <dbReference type="ARBA" id="ARBA00022571"/>
    </source>
</evidence>
<dbReference type="InterPro" id="IPR018223">
    <property type="entry name" value="Arginosuc_synth_CS"/>
</dbReference>